<proteinExistence type="predicted"/>
<evidence type="ECO:0000313" key="2">
    <source>
        <dbReference type="Proteomes" id="UP000029084"/>
    </source>
</evidence>
<evidence type="ECO:0000313" key="1">
    <source>
        <dbReference type="EMBL" id="AIM26236.1"/>
    </source>
</evidence>
<dbReference type="OMA" id="YEMATYW"/>
<protein>
    <recommendedName>
        <fullName evidence="3">RNase P subunit p30</fullName>
    </recommendedName>
</protein>
<evidence type="ECO:0008006" key="3">
    <source>
        <dbReference type="Google" id="ProtNLM"/>
    </source>
</evidence>
<dbReference type="EMBL" id="CP008822">
    <property type="protein sequence ID" value="AIM26236.1"/>
    <property type="molecule type" value="Genomic_DNA"/>
</dbReference>
<dbReference type="InterPro" id="IPR016195">
    <property type="entry name" value="Pol/histidinol_Pase-like"/>
</dbReference>
<dbReference type="RefSeq" id="WP_011921218.1">
    <property type="nucleotide sequence ID" value="NZ_CP012174.1"/>
</dbReference>
<dbReference type="Proteomes" id="UP000029084">
    <property type="component" value="Chromosome"/>
</dbReference>
<dbReference type="Gene3D" id="3.20.20.140">
    <property type="entry name" value="Metal-dependent hydrolases"/>
    <property type="match status" value="1"/>
</dbReference>
<sequence>METCIQDPKLIEISSRLGFQGYIVESRKLDEARWQGVKKRLTLVGDSQVSPNTPIVFSKPLSRAQLVKVLNDIKIHGISLDNDNFYLLKKNLLNLAKSKGKYIEIRLNSSSSSVIRRAIEWGYKGAKVIFSSCASRKSELWAPLSLVNYLAFHGADMKDVITWVYTYPLELFKLVSDNS</sequence>
<organism evidence="1 2">
    <name type="scientific">Metallosphaera sedula</name>
    <dbReference type="NCBI Taxonomy" id="43687"/>
    <lineage>
        <taxon>Archaea</taxon>
        <taxon>Thermoproteota</taxon>
        <taxon>Thermoprotei</taxon>
        <taxon>Sulfolobales</taxon>
        <taxon>Sulfolobaceae</taxon>
        <taxon>Metallosphaera</taxon>
    </lineage>
</organism>
<gene>
    <name evidence="1" type="ORF">HA72_0072</name>
</gene>
<accession>A0A088E1S6</accession>
<dbReference type="SUPFAM" id="SSF89550">
    <property type="entry name" value="PHP domain-like"/>
    <property type="match status" value="1"/>
</dbReference>
<dbReference type="GeneID" id="91756927"/>
<reference evidence="1 2" key="1">
    <citation type="journal article" date="2014" name="J. Bacteriol.">
        <title>Role of an Archaeal PitA Transporter in the Copper and Arsenic Resistance of Metallosphaera sedula, an Extreme Thermoacidophile.</title>
        <authorList>
            <person name="McCarthy S."/>
            <person name="Ai C."/>
            <person name="Wheaton G."/>
            <person name="Tevatia R."/>
            <person name="Eckrich V."/>
            <person name="Kelly R."/>
            <person name="Blum P."/>
        </authorList>
    </citation>
    <scope>NUCLEOTIDE SEQUENCE [LARGE SCALE GENOMIC DNA]</scope>
    <source>
        <strain evidence="1 2">CuR1</strain>
    </source>
</reference>
<dbReference type="AlphaFoldDB" id="A0A088E1S6"/>
<name>A0A088E1S6_9CREN</name>